<feature type="transmembrane region" description="Helical" evidence="1">
    <location>
        <begin position="21"/>
        <end position="44"/>
    </location>
</feature>
<dbReference type="STRING" id="29489.VL01_19125"/>
<evidence type="ECO:0000313" key="3">
    <source>
        <dbReference type="Proteomes" id="UP000078435"/>
    </source>
</evidence>
<dbReference type="Proteomes" id="UP000078435">
    <property type="component" value="Unassembled WGS sequence"/>
</dbReference>
<reference evidence="2 3" key="1">
    <citation type="submission" date="2016-02" db="EMBL/GenBank/DDBJ databases">
        <title>Draft genome sequence of Aeromonas trota strain 1999lcr isolated from cerebrospinal fluid (CSF).</title>
        <authorList>
            <person name="Dallagassa C.B."/>
            <person name="Prediger K.C."/>
            <person name="Weiss V.A."/>
            <person name="Assis F.E."/>
            <person name="Baura V."/>
            <person name="Cruz L.M."/>
            <person name="Souza E.M."/>
            <person name="Pedrosa F.O."/>
            <person name="Fadel-Picheth C.M."/>
        </authorList>
    </citation>
    <scope>NUCLEOTIDE SEQUENCE [LARGE SCALE GENOMIC DNA]</scope>
    <source>
        <strain evidence="2 3">1999lcr</strain>
    </source>
</reference>
<dbReference type="RefSeq" id="WP_026455890.1">
    <property type="nucleotide sequence ID" value="NZ_CDDE01000006.1"/>
</dbReference>
<keyword evidence="1" id="KW-1133">Transmembrane helix</keyword>
<sequence length="197" mass="22117">MKRQINLYGAEFRPKRQWASLNQMALAWGAGLLLILLMAAGYGWQQQQVSRALALVNTELAHKRSEAQRLDAELARHQADPRLQQRLTGLQEELTAKQGLMRQLGSLSLQKSLGYASVMADLSRIRSSNLSLQRIEINEGRFNLSGFAGRSQDVPAWVNRFKQTPSLAGQEFGELTLSRDKQGRLTFQLSGIAREKP</sequence>
<organism evidence="2 3">
    <name type="scientific">Aeromonas enteropelogenes</name>
    <name type="common">Aeromonas trota</name>
    <dbReference type="NCBI Taxonomy" id="29489"/>
    <lineage>
        <taxon>Bacteria</taxon>
        <taxon>Pseudomonadati</taxon>
        <taxon>Pseudomonadota</taxon>
        <taxon>Gammaproteobacteria</taxon>
        <taxon>Aeromonadales</taxon>
        <taxon>Aeromonadaceae</taxon>
        <taxon>Aeromonas</taxon>
    </lineage>
</organism>
<proteinExistence type="predicted"/>
<dbReference type="InterPro" id="IPR007813">
    <property type="entry name" value="PilN"/>
</dbReference>
<evidence type="ECO:0000256" key="1">
    <source>
        <dbReference type="SAM" id="Phobius"/>
    </source>
</evidence>
<dbReference type="EMBL" id="JMGO02000010">
    <property type="protein sequence ID" value="KXU79354.1"/>
    <property type="molecule type" value="Genomic_DNA"/>
</dbReference>
<dbReference type="GeneID" id="92810251"/>
<keyword evidence="1" id="KW-0472">Membrane</keyword>
<protein>
    <submittedName>
        <fullName evidence="2">MSHA biogenesis protein MshI</fullName>
    </submittedName>
</protein>
<comment type="caution">
    <text evidence="2">The sequence shown here is derived from an EMBL/GenBank/DDBJ whole genome shotgun (WGS) entry which is preliminary data.</text>
</comment>
<gene>
    <name evidence="2" type="ORF">LCR_18830</name>
</gene>
<dbReference type="OrthoDB" id="6876592at2"/>
<accession>A0A175VF78</accession>
<evidence type="ECO:0000313" key="2">
    <source>
        <dbReference type="EMBL" id="KXU79354.1"/>
    </source>
</evidence>
<name>A0A175VF78_AEREN</name>
<dbReference type="Pfam" id="PF05137">
    <property type="entry name" value="PilN"/>
    <property type="match status" value="1"/>
</dbReference>
<keyword evidence="1" id="KW-0812">Transmembrane</keyword>
<dbReference type="AlphaFoldDB" id="A0A175VF78"/>